<keyword evidence="1" id="KW-0597">Phosphoprotein</keyword>
<evidence type="ECO:0000259" key="3">
    <source>
        <dbReference type="PROSITE" id="PS50110"/>
    </source>
</evidence>
<dbReference type="Gene3D" id="3.40.50.2300">
    <property type="match status" value="1"/>
</dbReference>
<dbReference type="PROSITE" id="PS50110">
    <property type="entry name" value="RESPONSE_REGULATORY"/>
    <property type="match status" value="1"/>
</dbReference>
<evidence type="ECO:0000256" key="1">
    <source>
        <dbReference type="PROSITE-ProRule" id="PRU00169"/>
    </source>
</evidence>
<protein>
    <recommendedName>
        <fullName evidence="3">Response regulatory domain-containing protein</fullName>
    </recommendedName>
</protein>
<reference evidence="4 5" key="1">
    <citation type="submission" date="2020-08" db="EMBL/GenBank/DDBJ databases">
        <title>Novel species isolated from subtropical streams in China.</title>
        <authorList>
            <person name="Lu H."/>
        </authorList>
    </citation>
    <scope>NUCLEOTIDE SEQUENCE [LARGE SCALE GENOMIC DNA]</scope>
    <source>
        <strain evidence="4 5">CCTCC AB 2015119</strain>
    </source>
</reference>
<dbReference type="InterPro" id="IPR011006">
    <property type="entry name" value="CheY-like_superfamily"/>
</dbReference>
<proteinExistence type="predicted"/>
<dbReference type="SUPFAM" id="SSF52172">
    <property type="entry name" value="CheY-like"/>
    <property type="match status" value="1"/>
</dbReference>
<dbReference type="Proteomes" id="UP000637632">
    <property type="component" value="Unassembled WGS sequence"/>
</dbReference>
<keyword evidence="5" id="KW-1185">Reference proteome</keyword>
<dbReference type="RefSeq" id="WP_186898010.1">
    <property type="nucleotide sequence ID" value="NZ_JACOFT010000004.1"/>
</dbReference>
<feature type="modified residue" description="4-aspartylphosphate" evidence="1">
    <location>
        <position position="132"/>
    </location>
</feature>
<dbReference type="EMBL" id="JACOFT010000004">
    <property type="protein sequence ID" value="MBC3812343.1"/>
    <property type="molecule type" value="Genomic_DNA"/>
</dbReference>
<organism evidence="4 5">
    <name type="scientific">Undibacterium aquatile</name>
    <dbReference type="NCBI Taxonomy" id="1537398"/>
    <lineage>
        <taxon>Bacteria</taxon>
        <taxon>Pseudomonadati</taxon>
        <taxon>Pseudomonadota</taxon>
        <taxon>Betaproteobacteria</taxon>
        <taxon>Burkholderiales</taxon>
        <taxon>Oxalobacteraceae</taxon>
        <taxon>Undibacterium</taxon>
    </lineage>
</organism>
<feature type="domain" description="Response regulatory" evidence="3">
    <location>
        <begin position="77"/>
        <end position="201"/>
    </location>
</feature>
<comment type="caution">
    <text evidence="4">The sequence shown here is derived from an EMBL/GenBank/DDBJ whole genome shotgun (WGS) entry which is preliminary data.</text>
</comment>
<evidence type="ECO:0000313" key="4">
    <source>
        <dbReference type="EMBL" id="MBC3812343.1"/>
    </source>
</evidence>
<evidence type="ECO:0000313" key="5">
    <source>
        <dbReference type="Proteomes" id="UP000637632"/>
    </source>
</evidence>
<dbReference type="InterPro" id="IPR001789">
    <property type="entry name" value="Sig_transdc_resp-reg_receiver"/>
</dbReference>
<sequence>MEQQHSHMPGLRKESTDYGMGNRQTKDRLSLCNIDFFISYCRRKNASSPDETQDDIIDFLEEDEPNFSLGTAVHPWKILITDDDSNVHETTVLALNGVRIHGRPLEFLHAYSAKEAEELIVQNDDLSLILLDVVMETVDAGLELVKVVRGKLGKNDIRIILRTGQPGYAPEEKVSSQFAIDGYTTKSQLTRSLLISVLNDTLTNTKALSKQLPN</sequence>
<gene>
    <name evidence="4" type="ORF">H8K26_12905</name>
</gene>
<accession>A0ABR6XHF8</accession>
<evidence type="ECO:0000256" key="2">
    <source>
        <dbReference type="SAM" id="MobiDB-lite"/>
    </source>
</evidence>
<name>A0ABR6XHF8_9BURK</name>
<feature type="region of interest" description="Disordered" evidence="2">
    <location>
        <begin position="1"/>
        <end position="22"/>
    </location>
</feature>